<protein>
    <submittedName>
        <fullName evidence="3">Uncharacterized protein</fullName>
    </submittedName>
</protein>
<dbReference type="Proteomes" id="UP000887563">
    <property type="component" value="Unplaced"/>
</dbReference>
<evidence type="ECO:0000313" key="2">
    <source>
        <dbReference type="Proteomes" id="UP000887563"/>
    </source>
</evidence>
<dbReference type="WBParaSite" id="Minc3s00636g15432">
    <property type="protein sequence ID" value="Minc3s00636g15432"/>
    <property type="gene ID" value="Minc3s00636g15432"/>
</dbReference>
<accession>A0A914LN10</accession>
<reference evidence="3" key="1">
    <citation type="submission" date="2022-11" db="UniProtKB">
        <authorList>
            <consortium name="WormBaseParasite"/>
        </authorList>
    </citation>
    <scope>IDENTIFICATION</scope>
</reference>
<dbReference type="AlphaFoldDB" id="A0A914LN10"/>
<feature type="region of interest" description="Disordered" evidence="1">
    <location>
        <begin position="21"/>
        <end position="49"/>
    </location>
</feature>
<sequence>MPNPIKSAVQDYVTSTITHKFLGSNSSNRSGQQQKPSNNQHNFPGPVGDIFGKITTTIGNKLNSASGNTHQQVKYICKCIRTPFIRQLNSVQNLS</sequence>
<proteinExistence type="predicted"/>
<evidence type="ECO:0000313" key="3">
    <source>
        <dbReference type="WBParaSite" id="Minc3s00636g15432"/>
    </source>
</evidence>
<evidence type="ECO:0000256" key="1">
    <source>
        <dbReference type="SAM" id="MobiDB-lite"/>
    </source>
</evidence>
<name>A0A914LN10_MELIC</name>
<feature type="compositionally biased region" description="Low complexity" evidence="1">
    <location>
        <begin position="23"/>
        <end position="34"/>
    </location>
</feature>
<keyword evidence="2" id="KW-1185">Reference proteome</keyword>
<organism evidence="2 3">
    <name type="scientific">Meloidogyne incognita</name>
    <name type="common">Southern root-knot nematode worm</name>
    <name type="synonym">Oxyuris incognita</name>
    <dbReference type="NCBI Taxonomy" id="6306"/>
    <lineage>
        <taxon>Eukaryota</taxon>
        <taxon>Metazoa</taxon>
        <taxon>Ecdysozoa</taxon>
        <taxon>Nematoda</taxon>
        <taxon>Chromadorea</taxon>
        <taxon>Rhabditida</taxon>
        <taxon>Tylenchina</taxon>
        <taxon>Tylenchomorpha</taxon>
        <taxon>Tylenchoidea</taxon>
        <taxon>Meloidogynidae</taxon>
        <taxon>Meloidogyninae</taxon>
        <taxon>Meloidogyne</taxon>
        <taxon>Meloidogyne incognita group</taxon>
    </lineage>
</organism>